<keyword evidence="4 7" id="KW-0812">Transmembrane</keyword>
<dbReference type="InterPro" id="IPR023996">
    <property type="entry name" value="TonB-dep_OMP_SusC/RagA"/>
</dbReference>
<evidence type="ECO:0000256" key="2">
    <source>
        <dbReference type="ARBA" id="ARBA00022448"/>
    </source>
</evidence>
<dbReference type="NCBIfam" id="TIGR04056">
    <property type="entry name" value="OMP_RagA_SusC"/>
    <property type="match status" value="1"/>
</dbReference>
<evidence type="ECO:0000256" key="8">
    <source>
        <dbReference type="SAM" id="SignalP"/>
    </source>
</evidence>
<gene>
    <name evidence="10" type="ORF">ESA94_15790</name>
</gene>
<dbReference type="SUPFAM" id="SSF49464">
    <property type="entry name" value="Carboxypeptidase regulatory domain-like"/>
    <property type="match status" value="1"/>
</dbReference>
<accession>A0A4Q1CFV3</accession>
<dbReference type="InterPro" id="IPR036942">
    <property type="entry name" value="Beta-barrel_TonB_sf"/>
</dbReference>
<proteinExistence type="inferred from homology"/>
<evidence type="ECO:0000313" key="10">
    <source>
        <dbReference type="EMBL" id="RXK58849.1"/>
    </source>
</evidence>
<dbReference type="SUPFAM" id="SSF56935">
    <property type="entry name" value="Porins"/>
    <property type="match status" value="1"/>
</dbReference>
<evidence type="ECO:0000256" key="6">
    <source>
        <dbReference type="ARBA" id="ARBA00023237"/>
    </source>
</evidence>
<evidence type="ECO:0000259" key="9">
    <source>
        <dbReference type="Pfam" id="PF07715"/>
    </source>
</evidence>
<dbReference type="AlphaFoldDB" id="A0A4Q1CFV3"/>
<dbReference type="InterPro" id="IPR023997">
    <property type="entry name" value="TonB-dep_OMP_SusC/RagA_CS"/>
</dbReference>
<comment type="similarity">
    <text evidence="7">Belongs to the TonB-dependent receptor family.</text>
</comment>
<dbReference type="Pfam" id="PF13715">
    <property type="entry name" value="CarbopepD_reg_2"/>
    <property type="match status" value="1"/>
</dbReference>
<dbReference type="Pfam" id="PF07715">
    <property type="entry name" value="Plug"/>
    <property type="match status" value="1"/>
</dbReference>
<evidence type="ECO:0000256" key="7">
    <source>
        <dbReference type="PROSITE-ProRule" id="PRU01360"/>
    </source>
</evidence>
<dbReference type="InterPro" id="IPR012910">
    <property type="entry name" value="Plug_dom"/>
</dbReference>
<keyword evidence="2 7" id="KW-0813">Transport</keyword>
<keyword evidence="11" id="KW-1185">Reference proteome</keyword>
<feature type="domain" description="TonB-dependent receptor plug" evidence="9">
    <location>
        <begin position="113"/>
        <end position="246"/>
    </location>
</feature>
<evidence type="ECO:0000256" key="3">
    <source>
        <dbReference type="ARBA" id="ARBA00022452"/>
    </source>
</evidence>
<comment type="subcellular location">
    <subcellularLocation>
        <location evidence="1 7">Cell outer membrane</location>
        <topology evidence="1 7">Multi-pass membrane protein</topology>
    </subcellularLocation>
</comment>
<dbReference type="PROSITE" id="PS52016">
    <property type="entry name" value="TONB_DEPENDENT_REC_3"/>
    <property type="match status" value="1"/>
</dbReference>
<dbReference type="EMBL" id="SDHW01000005">
    <property type="protein sequence ID" value="RXK58849.1"/>
    <property type="molecule type" value="Genomic_DNA"/>
</dbReference>
<keyword evidence="5 7" id="KW-0472">Membrane</keyword>
<dbReference type="Gene3D" id="2.170.130.10">
    <property type="entry name" value="TonB-dependent receptor, plug domain"/>
    <property type="match status" value="1"/>
</dbReference>
<evidence type="ECO:0000256" key="1">
    <source>
        <dbReference type="ARBA" id="ARBA00004571"/>
    </source>
</evidence>
<keyword evidence="3 7" id="KW-1134">Transmembrane beta strand</keyword>
<dbReference type="NCBIfam" id="TIGR04057">
    <property type="entry name" value="SusC_RagA_signa"/>
    <property type="match status" value="1"/>
</dbReference>
<dbReference type="InterPro" id="IPR008969">
    <property type="entry name" value="CarboxyPept-like_regulatory"/>
</dbReference>
<dbReference type="Gene3D" id="2.60.40.1120">
    <property type="entry name" value="Carboxypeptidase-like, regulatory domain"/>
    <property type="match status" value="1"/>
</dbReference>
<reference evidence="10 11" key="1">
    <citation type="submission" date="2019-01" db="EMBL/GenBank/DDBJ databases">
        <title>Lacibacter sp. strain TTM-7.</title>
        <authorList>
            <person name="Chen W.-M."/>
        </authorList>
    </citation>
    <scope>NUCLEOTIDE SEQUENCE [LARGE SCALE GENOMIC DNA]</scope>
    <source>
        <strain evidence="10 11">TTM-7</strain>
    </source>
</reference>
<dbReference type="OrthoDB" id="9768177at2"/>
<dbReference type="InterPro" id="IPR039426">
    <property type="entry name" value="TonB-dep_rcpt-like"/>
</dbReference>
<dbReference type="Gene3D" id="2.40.170.20">
    <property type="entry name" value="TonB-dependent receptor, beta-barrel domain"/>
    <property type="match status" value="1"/>
</dbReference>
<organism evidence="10 11">
    <name type="scientific">Lacibacter luteus</name>
    <dbReference type="NCBI Taxonomy" id="2508719"/>
    <lineage>
        <taxon>Bacteria</taxon>
        <taxon>Pseudomonadati</taxon>
        <taxon>Bacteroidota</taxon>
        <taxon>Chitinophagia</taxon>
        <taxon>Chitinophagales</taxon>
        <taxon>Chitinophagaceae</taxon>
        <taxon>Lacibacter</taxon>
    </lineage>
</organism>
<feature type="chain" id="PRO_5020600613" evidence="8">
    <location>
        <begin position="19"/>
        <end position="998"/>
    </location>
</feature>
<sequence>MKQLIYCLALLCPLLSNCQQITIKGNVINEEGNPVSAATIILKGTTISTVANAKGEFTLPNTKLNDSIIVSAIGYQTAVEPNNMRGLITVILKRKVTQLDETVIIAYGTSTKRFNTGNVATITTAQLATQPLLNPLAALHGRVPGLVVTQSSGAPGAAIKIEIRGRTSLESSASGNDPLFIIDGIPFSPGNEVVSQLRSSANNPRSASQGGLSPFALINPADIERIDILKDADATAIYGSRGANGVVLITTKQAKPGRTLFTVNAYTGISRIATKAELLNTQQYLQMRREAFANDGIAPTIANAPDLLLWDTSRYRNFVNDFIGNSASNSNIQLSLSGGNSNTRFLLGTGFNRETAVFPGSFAASRASANIKLTHNAPSQKLSLTFTASYAAAVNNSIKTDLSTYINLPPNFPALYDAQGNLKWSEGGVSFANPLAEQLRSYKAINENLNTGLLLSLVLTKALSFKLNTGYNLFRSNERSLHPAASLDPASSSLPFSNFAGNRMGGFIIEPQLEYQRKWKQLRFTGLLGATAQQNAAETESVNGLNYSSDLLLASMAAAPLLIGSNSENRYRYTALFTRLTMQLNNRYLLNLSARRDGSSRFGPGNRFGNFGAIGFGWIFSKEKFLQNQSILSFGKWRSSYGITGSDQVGDYRYLDTWQNTALTYLNANGLQPSRLFNPNYGWEVNKKFETALELGFFNDQLFFSVAWFQNRSGNRLVNYSLPAITGFSSVLRNWDALVQNTGWEFLFTSQNIQTAKISWSTTVNMTLPQNKLLAFPGLDASPYRNNYRVGQSLSVIYGFRYLGVDPATGIYSYQDLDSNGLLNTSDYQLLGNTDPVFYGGVGNSVSIGQFRFSCFVEFRKQQGRNYLATQAATIPGRGMFNQPLLVLDRWQKPGDIATIQRYTTTTNSTAYIAAVTQLAASNAIFSDASFIRLKNLACSWSLPQAIAAKMKLQALSIQLSAQNLFSITRYAGADPENQNFFVLPPLRTVTGGIQFSF</sequence>
<keyword evidence="8" id="KW-0732">Signal</keyword>
<protein>
    <submittedName>
        <fullName evidence="10">SusC/RagA family TonB-linked outer membrane protein</fullName>
    </submittedName>
</protein>
<evidence type="ECO:0000313" key="11">
    <source>
        <dbReference type="Proteomes" id="UP000290204"/>
    </source>
</evidence>
<dbReference type="Proteomes" id="UP000290204">
    <property type="component" value="Unassembled WGS sequence"/>
</dbReference>
<dbReference type="RefSeq" id="WP_129131905.1">
    <property type="nucleotide sequence ID" value="NZ_SDHW01000005.1"/>
</dbReference>
<dbReference type="GO" id="GO:0009279">
    <property type="term" value="C:cell outer membrane"/>
    <property type="evidence" value="ECO:0007669"/>
    <property type="project" value="UniProtKB-SubCell"/>
</dbReference>
<name>A0A4Q1CFV3_9BACT</name>
<comment type="caution">
    <text evidence="10">The sequence shown here is derived from an EMBL/GenBank/DDBJ whole genome shotgun (WGS) entry which is preliminary data.</text>
</comment>
<dbReference type="InterPro" id="IPR037066">
    <property type="entry name" value="Plug_dom_sf"/>
</dbReference>
<evidence type="ECO:0000256" key="5">
    <source>
        <dbReference type="ARBA" id="ARBA00023136"/>
    </source>
</evidence>
<feature type="signal peptide" evidence="8">
    <location>
        <begin position="1"/>
        <end position="18"/>
    </location>
</feature>
<evidence type="ECO:0000256" key="4">
    <source>
        <dbReference type="ARBA" id="ARBA00022692"/>
    </source>
</evidence>
<keyword evidence="6 7" id="KW-0998">Cell outer membrane</keyword>